<dbReference type="EMBL" id="JAUHQB010000003">
    <property type="protein sequence ID" value="MDN4482937.1"/>
    <property type="molecule type" value="Genomic_DNA"/>
</dbReference>
<feature type="transmembrane region" description="Helical" evidence="2">
    <location>
        <begin position="36"/>
        <end position="55"/>
    </location>
</feature>
<feature type="compositionally biased region" description="Low complexity" evidence="1">
    <location>
        <begin position="101"/>
        <end position="112"/>
    </location>
</feature>
<dbReference type="RefSeq" id="WP_301159927.1">
    <property type="nucleotide sequence ID" value="NZ_JAUHQB010000003.1"/>
</dbReference>
<keyword evidence="2" id="KW-0472">Membrane</keyword>
<evidence type="ECO:0000313" key="4">
    <source>
        <dbReference type="Proteomes" id="UP001172756"/>
    </source>
</evidence>
<evidence type="ECO:0000256" key="1">
    <source>
        <dbReference type="SAM" id="MobiDB-lite"/>
    </source>
</evidence>
<proteinExistence type="predicted"/>
<feature type="transmembrane region" description="Helical" evidence="2">
    <location>
        <begin position="181"/>
        <end position="198"/>
    </location>
</feature>
<feature type="region of interest" description="Disordered" evidence="1">
    <location>
        <begin position="100"/>
        <end position="147"/>
    </location>
</feature>
<evidence type="ECO:0000313" key="3">
    <source>
        <dbReference type="EMBL" id="MDN4482937.1"/>
    </source>
</evidence>
<keyword evidence="2" id="KW-0812">Transmembrane</keyword>
<gene>
    <name evidence="3" type="ORF">QQ002_05210</name>
</gene>
<dbReference type="Proteomes" id="UP001172756">
    <property type="component" value="Unassembled WGS sequence"/>
</dbReference>
<evidence type="ECO:0000256" key="2">
    <source>
        <dbReference type="SAM" id="Phobius"/>
    </source>
</evidence>
<name>A0AB35MGL8_9MICO</name>
<sequence length="199" mass="20500">MQTYRARSSQIWGWTAVGTGAVIAVWHVIAAGLGNAQGGLGVGAGMIALGLAAFLRPHVAVTEDRVEIHNITQVATVPFSRLEGLDTRWSLEVRGDDGRKAGAFAAPAPGAAQSRRIEKQVARESESGVPPLTGRAGDATGTPSGDASAMIRTRWDAWRAAHPSGDPADDGPSVVRRIDPVGLGLAVGGLAAAAWGLLL</sequence>
<dbReference type="AlphaFoldDB" id="A0AB35MGL8"/>
<organism evidence="3 4">
    <name type="scientific">Demequina lignilytica</name>
    <dbReference type="NCBI Taxonomy" id="3051663"/>
    <lineage>
        <taxon>Bacteria</taxon>
        <taxon>Bacillati</taxon>
        <taxon>Actinomycetota</taxon>
        <taxon>Actinomycetes</taxon>
        <taxon>Micrococcales</taxon>
        <taxon>Demequinaceae</taxon>
        <taxon>Demequina</taxon>
    </lineage>
</organism>
<evidence type="ECO:0008006" key="5">
    <source>
        <dbReference type="Google" id="ProtNLM"/>
    </source>
</evidence>
<comment type="caution">
    <text evidence="3">The sequence shown here is derived from an EMBL/GenBank/DDBJ whole genome shotgun (WGS) entry which is preliminary data.</text>
</comment>
<feature type="compositionally biased region" description="Basic and acidic residues" evidence="1">
    <location>
        <begin position="115"/>
        <end position="126"/>
    </location>
</feature>
<keyword evidence="2" id="KW-1133">Transmembrane helix</keyword>
<protein>
    <recommendedName>
        <fullName evidence="5">PH domain-containing protein</fullName>
    </recommendedName>
</protein>
<accession>A0AB35MGL8</accession>
<reference evidence="3 4" key="1">
    <citation type="submission" date="2023-06" db="EMBL/GenBank/DDBJ databases">
        <title>SYSU T0a273.</title>
        <authorList>
            <person name="Gao L."/>
            <person name="Fang B.-Z."/>
            <person name="Li W.-J."/>
        </authorList>
    </citation>
    <scope>NUCLEOTIDE SEQUENCE [LARGE SCALE GENOMIC DNA]</scope>
    <source>
        <strain evidence="3 4">SYSU T0a273</strain>
    </source>
</reference>
<feature type="transmembrane region" description="Helical" evidence="2">
    <location>
        <begin position="12"/>
        <end position="30"/>
    </location>
</feature>